<feature type="domain" description="YjeF C-terminal" evidence="6">
    <location>
        <begin position="8"/>
        <end position="279"/>
    </location>
</feature>
<evidence type="ECO:0000256" key="2">
    <source>
        <dbReference type="ARBA" id="ARBA00022840"/>
    </source>
</evidence>
<evidence type="ECO:0000259" key="6">
    <source>
        <dbReference type="PROSITE" id="PS51383"/>
    </source>
</evidence>
<evidence type="ECO:0000256" key="5">
    <source>
        <dbReference type="ARBA" id="ARBA00023239"/>
    </source>
</evidence>
<keyword evidence="2" id="KW-0067">ATP-binding</keyword>
<dbReference type="InterPro" id="IPR029056">
    <property type="entry name" value="Ribokinase-like"/>
</dbReference>
<keyword evidence="3" id="KW-0521">NADP</keyword>
<dbReference type="CDD" id="cd01171">
    <property type="entry name" value="YXKO-related"/>
    <property type="match status" value="1"/>
</dbReference>
<dbReference type="GO" id="GO:0052856">
    <property type="term" value="F:NAD(P)HX epimerase activity"/>
    <property type="evidence" value="ECO:0007669"/>
    <property type="project" value="TreeGrafter"/>
</dbReference>
<dbReference type="GO" id="GO:0110051">
    <property type="term" value="P:metabolite repair"/>
    <property type="evidence" value="ECO:0007669"/>
    <property type="project" value="TreeGrafter"/>
</dbReference>
<dbReference type="PANTHER" id="PTHR12592">
    <property type="entry name" value="ATP-DEPENDENT (S)-NAD(P)H-HYDRATE DEHYDRATASE FAMILY MEMBER"/>
    <property type="match status" value="1"/>
</dbReference>
<dbReference type="AlphaFoldDB" id="A0A6J6K3R1"/>
<dbReference type="EMBL" id="CAEZVY010000077">
    <property type="protein sequence ID" value="CAB4644012.1"/>
    <property type="molecule type" value="Genomic_DNA"/>
</dbReference>
<dbReference type="EMBL" id="CAEZTM010000116">
    <property type="protein sequence ID" value="CAB4582404.1"/>
    <property type="molecule type" value="Genomic_DNA"/>
</dbReference>
<name>A0A6J6K3R1_9ZZZZ</name>
<dbReference type="SUPFAM" id="SSF53613">
    <property type="entry name" value="Ribokinase-like"/>
    <property type="match status" value="1"/>
</dbReference>
<dbReference type="Pfam" id="PF01256">
    <property type="entry name" value="Carb_kinase"/>
    <property type="match status" value="1"/>
</dbReference>
<sequence length="284" mass="28999">MVGPIAVDHNFLRGWVRAPQPEDHKYSRGVLSLLTGSAAYPGAALIGVEAALRTGVGMVRYSGPQGVAQMVITQHPEVVIAPGSADALVVGSGMVSPLDEDSRSRVSAAIVQGVPSVVDAGALELVEDFGPLTVLTPHHGELEALLERLGIPAGATDRESAQKLAKKLSMTVLVKGAHGAVVDGHGGVWELPRATPWLATAGTGDALAGILGALLAAWHERLDKSPELLGEAVAAGALIHQIAAARASARAVGDADSPTGGPFSVMDVCREVPAVVGDALNSWA</sequence>
<evidence type="ECO:0000313" key="8">
    <source>
        <dbReference type="EMBL" id="CAB4644012.1"/>
    </source>
</evidence>
<accession>A0A6J6K3R1</accession>
<evidence type="ECO:0000256" key="3">
    <source>
        <dbReference type="ARBA" id="ARBA00022857"/>
    </source>
</evidence>
<dbReference type="HAMAP" id="MF_01965">
    <property type="entry name" value="NADHX_dehydratase"/>
    <property type="match status" value="1"/>
</dbReference>
<keyword evidence="5" id="KW-0456">Lyase</keyword>
<reference evidence="8" key="1">
    <citation type="submission" date="2020-05" db="EMBL/GenBank/DDBJ databases">
        <authorList>
            <person name="Chiriac C."/>
            <person name="Salcher M."/>
            <person name="Ghai R."/>
            <person name="Kavagutti S V."/>
        </authorList>
    </citation>
    <scope>NUCLEOTIDE SEQUENCE</scope>
</reference>
<dbReference type="PANTHER" id="PTHR12592:SF0">
    <property type="entry name" value="ATP-DEPENDENT (S)-NAD(P)H-HYDRATE DEHYDRATASE"/>
    <property type="match status" value="1"/>
</dbReference>
<protein>
    <submittedName>
        <fullName evidence="8">Unannotated protein</fullName>
    </submittedName>
</protein>
<dbReference type="GO" id="GO:0052855">
    <property type="term" value="F:ADP-dependent NAD(P)H-hydrate dehydratase activity"/>
    <property type="evidence" value="ECO:0007669"/>
    <property type="project" value="TreeGrafter"/>
</dbReference>
<proteinExistence type="inferred from homology"/>
<evidence type="ECO:0000256" key="1">
    <source>
        <dbReference type="ARBA" id="ARBA00022741"/>
    </source>
</evidence>
<dbReference type="InterPro" id="IPR000631">
    <property type="entry name" value="CARKD"/>
</dbReference>
<gene>
    <name evidence="7" type="ORF">UFOPK1684_01500</name>
    <name evidence="8" type="ORF">UFOPK2158_00818</name>
</gene>
<evidence type="ECO:0000256" key="4">
    <source>
        <dbReference type="ARBA" id="ARBA00023027"/>
    </source>
</evidence>
<keyword evidence="1" id="KW-0547">Nucleotide-binding</keyword>
<dbReference type="Gene3D" id="3.40.1190.20">
    <property type="match status" value="1"/>
</dbReference>
<organism evidence="8">
    <name type="scientific">freshwater metagenome</name>
    <dbReference type="NCBI Taxonomy" id="449393"/>
    <lineage>
        <taxon>unclassified sequences</taxon>
        <taxon>metagenomes</taxon>
        <taxon>ecological metagenomes</taxon>
    </lineage>
</organism>
<dbReference type="GO" id="GO:0005524">
    <property type="term" value="F:ATP binding"/>
    <property type="evidence" value="ECO:0007669"/>
    <property type="project" value="UniProtKB-KW"/>
</dbReference>
<dbReference type="PROSITE" id="PS51383">
    <property type="entry name" value="YJEF_C_3"/>
    <property type="match status" value="1"/>
</dbReference>
<keyword evidence="4" id="KW-0520">NAD</keyword>
<evidence type="ECO:0000313" key="7">
    <source>
        <dbReference type="EMBL" id="CAB4582404.1"/>
    </source>
</evidence>